<reference evidence="1 2" key="1">
    <citation type="submission" date="2019-07" db="EMBL/GenBank/DDBJ databases">
        <title>De Novo Assembly of kiwifruit Actinidia rufa.</title>
        <authorList>
            <person name="Sugita-Konishi S."/>
            <person name="Sato K."/>
            <person name="Mori E."/>
            <person name="Abe Y."/>
            <person name="Kisaki G."/>
            <person name="Hamano K."/>
            <person name="Suezawa K."/>
            <person name="Otani M."/>
            <person name="Fukuda T."/>
            <person name="Manabe T."/>
            <person name="Gomi K."/>
            <person name="Tabuchi M."/>
            <person name="Akimitsu K."/>
            <person name="Kataoka I."/>
        </authorList>
    </citation>
    <scope>NUCLEOTIDE SEQUENCE [LARGE SCALE GENOMIC DNA]</scope>
    <source>
        <strain evidence="2">cv. Fuchu</strain>
    </source>
</reference>
<gene>
    <name evidence="1" type="ORF">Acr_17g0003990</name>
</gene>
<protein>
    <submittedName>
        <fullName evidence="1">Uncharacterized protein</fullName>
    </submittedName>
</protein>
<dbReference type="AlphaFoldDB" id="A0A7J0G209"/>
<keyword evidence="2" id="KW-1185">Reference proteome</keyword>
<accession>A0A7J0G209</accession>
<sequence length="209" mass="22690">MFPFVFQPSARLDVPAVPLLDRLWFGACRYAPTVVSKAFCHASHLLSPDIPQKLRRLSSFVQASNTVIVPSSLTSGTLDVTKALAQTVPLIATVPSSGGKGLRACCPQQLNGDHCPSKAGVPSNVNRTPEQGRLSLLTSDSPSEVPALVRPSDVIMYFVPLHFLSLSGFIQKNLLSLSGFIQKNHSGFHLTLNQRKTSHIIEKQHIAKD</sequence>
<evidence type="ECO:0000313" key="2">
    <source>
        <dbReference type="Proteomes" id="UP000585474"/>
    </source>
</evidence>
<organism evidence="1 2">
    <name type="scientific">Actinidia rufa</name>
    <dbReference type="NCBI Taxonomy" id="165716"/>
    <lineage>
        <taxon>Eukaryota</taxon>
        <taxon>Viridiplantae</taxon>
        <taxon>Streptophyta</taxon>
        <taxon>Embryophyta</taxon>
        <taxon>Tracheophyta</taxon>
        <taxon>Spermatophyta</taxon>
        <taxon>Magnoliopsida</taxon>
        <taxon>eudicotyledons</taxon>
        <taxon>Gunneridae</taxon>
        <taxon>Pentapetalae</taxon>
        <taxon>asterids</taxon>
        <taxon>Ericales</taxon>
        <taxon>Actinidiaceae</taxon>
        <taxon>Actinidia</taxon>
    </lineage>
</organism>
<comment type="caution">
    <text evidence="1">The sequence shown here is derived from an EMBL/GenBank/DDBJ whole genome shotgun (WGS) entry which is preliminary data.</text>
</comment>
<dbReference type="EMBL" id="BJWL01000017">
    <property type="protein sequence ID" value="GFZ04827.1"/>
    <property type="molecule type" value="Genomic_DNA"/>
</dbReference>
<proteinExistence type="predicted"/>
<name>A0A7J0G209_9ERIC</name>
<evidence type="ECO:0000313" key="1">
    <source>
        <dbReference type="EMBL" id="GFZ04827.1"/>
    </source>
</evidence>
<dbReference type="Proteomes" id="UP000585474">
    <property type="component" value="Unassembled WGS sequence"/>
</dbReference>